<proteinExistence type="predicted"/>
<gene>
    <name evidence="2" type="ORF">G3T36_18505</name>
</gene>
<dbReference type="AlphaFoldDB" id="A0A6L9Y2E2"/>
<comment type="caution">
    <text evidence="2">The sequence shown here is derived from an EMBL/GenBank/DDBJ whole genome shotgun (WGS) entry which is preliminary data.</text>
</comment>
<evidence type="ECO:0000313" key="2">
    <source>
        <dbReference type="EMBL" id="NEN07852.1"/>
    </source>
</evidence>
<dbReference type="EMBL" id="JAAGWY010000005">
    <property type="protein sequence ID" value="NEN07852.1"/>
    <property type="molecule type" value="Genomic_DNA"/>
</dbReference>
<dbReference type="RefSeq" id="WP_163291336.1">
    <property type="nucleotide sequence ID" value="NZ_JAAGWY010000005.1"/>
</dbReference>
<reference evidence="2 3" key="1">
    <citation type="journal article" date="2014" name="J. Microbiol.">
        <title>Diaminobutyricibacter tongyongensis gen. nov., sp. nov. and Homoserinibacter gongjuensis gen. nov., sp. nov. belong to the family Microbacteriaceae.</title>
        <authorList>
            <person name="Kim S.J."/>
            <person name="Ahn J.H."/>
            <person name="Weon H.Y."/>
            <person name="Hamada M."/>
            <person name="Suzuki K."/>
            <person name="Kwon S.W."/>
        </authorList>
    </citation>
    <scope>NUCLEOTIDE SEQUENCE [LARGE SCALE GENOMIC DNA]</scope>
    <source>
        <strain evidence="2 3">NBRC 108724</strain>
    </source>
</reference>
<name>A0A6L9Y2E2_9MICO</name>
<evidence type="ECO:0008006" key="4">
    <source>
        <dbReference type="Google" id="ProtNLM"/>
    </source>
</evidence>
<evidence type="ECO:0000313" key="3">
    <source>
        <dbReference type="Proteomes" id="UP000474967"/>
    </source>
</evidence>
<evidence type="ECO:0000256" key="1">
    <source>
        <dbReference type="SAM" id="MobiDB-lite"/>
    </source>
</evidence>
<accession>A0A6L9Y2E2</accession>
<feature type="region of interest" description="Disordered" evidence="1">
    <location>
        <begin position="1"/>
        <end position="26"/>
    </location>
</feature>
<protein>
    <recommendedName>
        <fullName evidence="4">HIRAN domain-containing protein</fullName>
    </recommendedName>
</protein>
<sequence>MGILDRFRKQSATTAVAPPQAESSAESDTAQIKFQFSIEYSPLLPVSGTTTIARDEARALFERHQQPNLGYLELTAVLQREPSNPVNPAAVAVLVEGERIGYLPSYAAETVDLSVQGSRQAPVQLFSALKADGVRVEGWIWIGDEPAQWEYNSNNRPPMTPEEKRTAAAKGADRMVAEALTEGGARAEAFKAGQVNGIHYLQTVEPIKQLKREGRLAEALQLCYIAIEGAERAREGREPAPWYTEQAAIILRKLGRRDEEIAVLERWLGATPAAHREGGIQQRLAKLLEAN</sequence>
<dbReference type="Gene3D" id="3.30.70.2330">
    <property type="match status" value="1"/>
</dbReference>
<organism evidence="2 3">
    <name type="scientific">Leifsonia tongyongensis</name>
    <dbReference type="NCBI Taxonomy" id="1268043"/>
    <lineage>
        <taxon>Bacteria</taxon>
        <taxon>Bacillati</taxon>
        <taxon>Actinomycetota</taxon>
        <taxon>Actinomycetes</taxon>
        <taxon>Micrococcales</taxon>
        <taxon>Microbacteriaceae</taxon>
        <taxon>Leifsonia</taxon>
    </lineage>
</organism>
<dbReference type="Proteomes" id="UP000474967">
    <property type="component" value="Unassembled WGS sequence"/>
</dbReference>
<keyword evidence="3" id="KW-1185">Reference proteome</keyword>